<keyword evidence="10" id="KW-1185">Reference proteome</keyword>
<name>A0A1P8K2V3_9BURK</name>
<dbReference type="InterPro" id="IPR036188">
    <property type="entry name" value="FAD/NAD-bd_sf"/>
</dbReference>
<dbReference type="OrthoDB" id="9785276at2"/>
<proteinExistence type="inferred from homology"/>
<dbReference type="InterPro" id="IPR007867">
    <property type="entry name" value="GMC_OxRtase_C"/>
</dbReference>
<dbReference type="GO" id="GO:0050660">
    <property type="term" value="F:flavin adenine dinucleotide binding"/>
    <property type="evidence" value="ECO:0007669"/>
    <property type="project" value="InterPro"/>
</dbReference>
<evidence type="ECO:0000256" key="4">
    <source>
        <dbReference type="ARBA" id="ARBA00022827"/>
    </source>
</evidence>
<feature type="binding site" evidence="5">
    <location>
        <position position="91"/>
    </location>
    <ligand>
        <name>FAD</name>
        <dbReference type="ChEBI" id="CHEBI:57692"/>
    </ligand>
</feature>
<evidence type="ECO:0000313" key="9">
    <source>
        <dbReference type="EMBL" id="APW40340.1"/>
    </source>
</evidence>
<evidence type="ECO:0000259" key="7">
    <source>
        <dbReference type="PROSITE" id="PS00623"/>
    </source>
</evidence>
<dbReference type="Pfam" id="PF00732">
    <property type="entry name" value="GMC_oxred_N"/>
    <property type="match status" value="1"/>
</dbReference>
<dbReference type="PANTHER" id="PTHR11552">
    <property type="entry name" value="GLUCOSE-METHANOL-CHOLINE GMC OXIDOREDUCTASE"/>
    <property type="match status" value="1"/>
</dbReference>
<evidence type="ECO:0000256" key="2">
    <source>
        <dbReference type="ARBA" id="ARBA00010790"/>
    </source>
</evidence>
<evidence type="ECO:0000256" key="3">
    <source>
        <dbReference type="ARBA" id="ARBA00022630"/>
    </source>
</evidence>
<dbReference type="InterPro" id="IPR000172">
    <property type="entry name" value="GMC_OxRdtase_N"/>
</dbReference>
<dbReference type="RefSeq" id="WP_076204030.1">
    <property type="nucleotide sequence ID" value="NZ_CP019236.1"/>
</dbReference>
<dbReference type="PROSITE" id="PS00624">
    <property type="entry name" value="GMC_OXRED_2"/>
    <property type="match status" value="1"/>
</dbReference>
<evidence type="ECO:0000256" key="6">
    <source>
        <dbReference type="RuleBase" id="RU003968"/>
    </source>
</evidence>
<comment type="cofactor">
    <cofactor evidence="1 5">
        <name>FAD</name>
        <dbReference type="ChEBI" id="CHEBI:57692"/>
    </cofactor>
</comment>
<dbReference type="PROSITE" id="PS00623">
    <property type="entry name" value="GMC_OXRED_1"/>
    <property type="match status" value="1"/>
</dbReference>
<comment type="similarity">
    <text evidence="2 6">Belongs to the GMC oxidoreductase family.</text>
</comment>
<evidence type="ECO:0000259" key="8">
    <source>
        <dbReference type="PROSITE" id="PS00624"/>
    </source>
</evidence>
<organism evidence="9 10">
    <name type="scientific">Rhodoferax koreensis</name>
    <dbReference type="NCBI Taxonomy" id="1842727"/>
    <lineage>
        <taxon>Bacteria</taxon>
        <taxon>Pseudomonadati</taxon>
        <taxon>Pseudomonadota</taxon>
        <taxon>Betaproteobacteria</taxon>
        <taxon>Burkholderiales</taxon>
        <taxon>Comamonadaceae</taxon>
        <taxon>Rhodoferax</taxon>
    </lineage>
</organism>
<dbReference type="SUPFAM" id="SSF54373">
    <property type="entry name" value="FAD-linked reductases, C-terminal domain"/>
    <property type="match status" value="1"/>
</dbReference>
<dbReference type="KEGG" id="rhy:RD110_26655"/>
<dbReference type="AlphaFoldDB" id="A0A1P8K2V3"/>
<sequence length="543" mass="58673">MATNPGDDAGTFDFVVVGAGTAGCVLANRLSASGRHSVLLLEAGGEDRNPWIGVPLGTGKVFNNRALNWNYQGEPEPALAGRRMFQPRGKVLGGSGAINGLIYTRGHRDDFDGWARAGCTGWAYEDVLPWFMRAEDQARGADRFHGVGGPLSVSGPIYRHALADAFIAGAAELGHAVNPDFNGASQEGAGYFQYTIRKGRRSSPASAYLRPARQRRNLTVLTGALAHRVVFDGRRASGVVFEQQGRRRTAHARGEVVLCGGAFNSPQLLQLSGIGPGALLQELGIAVLHDSARVGENYQDHFGLRMAWRCTRPITLNDQVGSFWRRMAMGARYVFTRTGYMASPGILAGLFARSRPELAAPDLELVLSLWTMVQGDLNKARMIDPFSAFGIVIEDLQQQGRGWVRLQSPDPRVAPRILSNLFSTGRDQRTIVQAVRLARALFASAALRPFAGAELQPGPEVRSDEDIVDYARHNGFGLYHPAGTCAMGPREDDVLDPRLRVRGVQGLRVADASVMPAITRANIQAAVGMIGEKAAAMVLEDHA</sequence>
<dbReference type="Proteomes" id="UP000186609">
    <property type="component" value="Chromosome"/>
</dbReference>
<accession>A0A1P8K2V3</accession>
<dbReference type="Gene3D" id="3.30.560.10">
    <property type="entry name" value="Glucose Oxidase, domain 3"/>
    <property type="match status" value="1"/>
</dbReference>
<protein>
    <recommendedName>
        <fullName evidence="7 8">Glucose-methanol-choline oxidoreductase N-terminal domain-containing protein</fullName>
    </recommendedName>
</protein>
<evidence type="ECO:0000256" key="5">
    <source>
        <dbReference type="PIRSR" id="PIRSR000137-2"/>
    </source>
</evidence>
<keyword evidence="3 6" id="KW-0285">Flavoprotein</keyword>
<dbReference type="EMBL" id="CP019236">
    <property type="protein sequence ID" value="APW40340.1"/>
    <property type="molecule type" value="Genomic_DNA"/>
</dbReference>
<feature type="domain" description="Glucose-methanol-choline oxidoreductase N-terminal" evidence="8">
    <location>
        <begin position="261"/>
        <end position="275"/>
    </location>
</feature>
<dbReference type="STRING" id="1842727.RD110_26655"/>
<evidence type="ECO:0000256" key="1">
    <source>
        <dbReference type="ARBA" id="ARBA00001974"/>
    </source>
</evidence>
<gene>
    <name evidence="9" type="ORF">RD110_26655</name>
</gene>
<dbReference type="InterPro" id="IPR012132">
    <property type="entry name" value="GMC_OxRdtase"/>
</dbReference>
<dbReference type="Pfam" id="PF05199">
    <property type="entry name" value="GMC_oxred_C"/>
    <property type="match status" value="1"/>
</dbReference>
<feature type="domain" description="Glucose-methanol-choline oxidoreductase N-terminal" evidence="7">
    <location>
        <begin position="89"/>
        <end position="112"/>
    </location>
</feature>
<dbReference type="PIRSF" id="PIRSF000137">
    <property type="entry name" value="Alcohol_oxidase"/>
    <property type="match status" value="1"/>
</dbReference>
<dbReference type="PANTHER" id="PTHR11552:SF147">
    <property type="entry name" value="CHOLINE DEHYDROGENASE, MITOCHONDRIAL"/>
    <property type="match status" value="1"/>
</dbReference>
<dbReference type="SUPFAM" id="SSF51905">
    <property type="entry name" value="FAD/NAD(P)-binding domain"/>
    <property type="match status" value="1"/>
</dbReference>
<reference evidence="9 10" key="1">
    <citation type="submission" date="2017-01" db="EMBL/GenBank/DDBJ databases">
        <authorList>
            <person name="Mah S.A."/>
            <person name="Swanson W.J."/>
            <person name="Moy G.W."/>
            <person name="Vacquier V.D."/>
        </authorList>
    </citation>
    <scope>NUCLEOTIDE SEQUENCE [LARGE SCALE GENOMIC DNA]</scope>
    <source>
        <strain evidence="9 10">DCY110</strain>
    </source>
</reference>
<evidence type="ECO:0000313" key="10">
    <source>
        <dbReference type="Proteomes" id="UP000186609"/>
    </source>
</evidence>
<keyword evidence="4 5" id="KW-0274">FAD</keyword>
<dbReference type="Gene3D" id="3.50.50.60">
    <property type="entry name" value="FAD/NAD(P)-binding domain"/>
    <property type="match status" value="1"/>
</dbReference>
<dbReference type="GO" id="GO:0016614">
    <property type="term" value="F:oxidoreductase activity, acting on CH-OH group of donors"/>
    <property type="evidence" value="ECO:0007669"/>
    <property type="project" value="InterPro"/>
</dbReference>